<dbReference type="Pfam" id="PF00455">
    <property type="entry name" value="DeoRC"/>
    <property type="match status" value="1"/>
</dbReference>
<evidence type="ECO:0000256" key="2">
    <source>
        <dbReference type="ARBA" id="ARBA00023163"/>
    </source>
</evidence>
<dbReference type="InterPro" id="IPR036388">
    <property type="entry name" value="WH-like_DNA-bd_sf"/>
</dbReference>
<proteinExistence type="predicted"/>
<protein>
    <submittedName>
        <fullName evidence="5">HTH-type transcriptional regulator, DeoR family</fullName>
    </submittedName>
</protein>
<name>A0AAC9Z581_9RHOB</name>
<dbReference type="Gene3D" id="3.40.50.1360">
    <property type="match status" value="1"/>
</dbReference>
<dbReference type="EMBL" id="CP010784">
    <property type="protein sequence ID" value="ATF04231.1"/>
    <property type="molecule type" value="Genomic_DNA"/>
</dbReference>
<dbReference type="Gene3D" id="1.10.10.10">
    <property type="entry name" value="Winged helix-like DNA-binding domain superfamily/Winged helix DNA-binding domain"/>
    <property type="match status" value="1"/>
</dbReference>
<sequence length="272" mass="29283">MSHRELELLEALRRLGGSARSGELAKVLGVSEETVRRTIKALAKQGLVQRVHGGAYLSGPDTADSFYRRISKYTEEKQSIAAGVLPQITDGMAIFLDVGSTTAFVAKGLRRRANLTVVTNSIGVAQTLANHNGNRVHFLGGEIQSNERGTFGHVAEQQVRAFALDLAVLSADAFSAKHGALYHSATEAQLAAVVAQAAERTLLLLAHPKFDDMAPHRGPQPEMLDLLMTDALPGRKYRRALETWGIGLELAPTQDADAASDVKAKKRAPSLE</sequence>
<keyword evidence="1" id="KW-0805">Transcription regulation</keyword>
<dbReference type="PRINTS" id="PR00037">
    <property type="entry name" value="HTHLACR"/>
</dbReference>
<dbReference type="SMART" id="SM00420">
    <property type="entry name" value="HTH_DEOR"/>
    <property type="match status" value="1"/>
</dbReference>
<dbReference type="InterPro" id="IPR014036">
    <property type="entry name" value="DeoR-like_C"/>
</dbReference>
<organism evidence="5 6">
    <name type="scientific">Phaeobacter gallaeciensis</name>
    <dbReference type="NCBI Taxonomy" id="60890"/>
    <lineage>
        <taxon>Bacteria</taxon>
        <taxon>Pseudomonadati</taxon>
        <taxon>Pseudomonadota</taxon>
        <taxon>Alphaproteobacteria</taxon>
        <taxon>Rhodobacterales</taxon>
        <taxon>Roseobacteraceae</taxon>
        <taxon>Phaeobacter</taxon>
    </lineage>
</organism>
<evidence type="ECO:0000313" key="5">
    <source>
        <dbReference type="EMBL" id="ATF04231.1"/>
    </source>
</evidence>
<feature type="domain" description="HTH iclR-type" evidence="4">
    <location>
        <begin position="1"/>
        <end position="60"/>
    </location>
</feature>
<dbReference type="InterPro" id="IPR037171">
    <property type="entry name" value="NagB/RpiA_transferase-like"/>
</dbReference>
<dbReference type="SUPFAM" id="SSF46785">
    <property type="entry name" value="Winged helix' DNA-binding domain"/>
    <property type="match status" value="1"/>
</dbReference>
<dbReference type="InterPro" id="IPR005471">
    <property type="entry name" value="Tscrpt_reg_IclR_N"/>
</dbReference>
<dbReference type="AlphaFoldDB" id="A0AAC9Z581"/>
<evidence type="ECO:0000256" key="1">
    <source>
        <dbReference type="ARBA" id="ARBA00023015"/>
    </source>
</evidence>
<dbReference type="Proteomes" id="UP000217545">
    <property type="component" value="Chromosome"/>
</dbReference>
<feature type="domain" description="HTH deoR-type" evidence="3">
    <location>
        <begin position="2"/>
        <end position="57"/>
    </location>
</feature>
<dbReference type="InterPro" id="IPR001034">
    <property type="entry name" value="DeoR_HTH"/>
</dbReference>
<dbReference type="GeneID" id="31844584"/>
<evidence type="ECO:0000259" key="3">
    <source>
        <dbReference type="PROSITE" id="PS51000"/>
    </source>
</evidence>
<dbReference type="Pfam" id="PF08220">
    <property type="entry name" value="HTH_DeoR"/>
    <property type="match status" value="1"/>
</dbReference>
<dbReference type="InterPro" id="IPR036390">
    <property type="entry name" value="WH_DNA-bd_sf"/>
</dbReference>
<evidence type="ECO:0000259" key="4">
    <source>
        <dbReference type="PROSITE" id="PS51077"/>
    </source>
</evidence>
<dbReference type="GO" id="GO:0003677">
    <property type="term" value="F:DNA binding"/>
    <property type="evidence" value="ECO:0007669"/>
    <property type="project" value="InterPro"/>
</dbReference>
<keyword evidence="2" id="KW-0804">Transcription</keyword>
<dbReference type="PANTHER" id="PTHR30363:SF44">
    <property type="entry name" value="AGA OPERON TRANSCRIPTIONAL REPRESSOR-RELATED"/>
    <property type="match status" value="1"/>
</dbReference>
<dbReference type="PROSITE" id="PS51000">
    <property type="entry name" value="HTH_DEOR_2"/>
    <property type="match status" value="1"/>
</dbReference>
<dbReference type="SMART" id="SM01134">
    <property type="entry name" value="DeoRC"/>
    <property type="match status" value="1"/>
</dbReference>
<dbReference type="GO" id="GO:0003700">
    <property type="term" value="F:DNA-binding transcription factor activity"/>
    <property type="evidence" value="ECO:0007669"/>
    <property type="project" value="InterPro"/>
</dbReference>
<dbReference type="PANTHER" id="PTHR30363">
    <property type="entry name" value="HTH-TYPE TRANSCRIPTIONAL REGULATOR SRLR-RELATED"/>
    <property type="match status" value="1"/>
</dbReference>
<gene>
    <name evidence="5" type="ORF">PhaeoP63_00112</name>
</gene>
<accession>A0AAC9Z581</accession>
<dbReference type="InterPro" id="IPR050313">
    <property type="entry name" value="Carb_Metab_HTH_regulators"/>
</dbReference>
<reference evidence="5 6" key="1">
    <citation type="journal article" date="2017" name="Front. Microbiol.">
        <title>Phaeobacter piscinae sp. nov., a species of the Roseobacter group and potential aquaculture probiont.</title>
        <authorList>
            <person name="Sonnenschein E.C."/>
            <person name="Phippen C.B.W."/>
            <person name="Nielsen K.F."/>
            <person name="Mateiu R.V."/>
            <person name="Melchiorsen J."/>
            <person name="Gram L."/>
            <person name="Overmann J."/>
            <person name="Freese H.M."/>
        </authorList>
    </citation>
    <scope>NUCLEOTIDE SEQUENCE [LARGE SCALE GENOMIC DNA]</scope>
    <source>
        <strain evidence="5 6">P63</strain>
    </source>
</reference>
<dbReference type="RefSeq" id="WP_024095667.1">
    <property type="nucleotide sequence ID" value="NZ_CP010588.1"/>
</dbReference>
<dbReference type="SUPFAM" id="SSF100950">
    <property type="entry name" value="NagB/RpiA/CoA transferase-like"/>
    <property type="match status" value="1"/>
</dbReference>
<evidence type="ECO:0000313" key="6">
    <source>
        <dbReference type="Proteomes" id="UP000217545"/>
    </source>
</evidence>
<dbReference type="PROSITE" id="PS51077">
    <property type="entry name" value="HTH_ICLR"/>
    <property type="match status" value="1"/>
</dbReference>